<comment type="caution">
    <text evidence="1">The sequence shown here is derived from an EMBL/GenBank/DDBJ whole genome shotgun (WGS) entry which is preliminary data.</text>
</comment>
<evidence type="ECO:0000313" key="1">
    <source>
        <dbReference type="EMBL" id="KAJ8649439.1"/>
    </source>
</evidence>
<dbReference type="EMBL" id="CM056809">
    <property type="protein sequence ID" value="KAJ8649439.1"/>
    <property type="molecule type" value="Genomic_DNA"/>
</dbReference>
<organism evidence="1 2">
    <name type="scientific">Persea americana</name>
    <name type="common">Avocado</name>
    <dbReference type="NCBI Taxonomy" id="3435"/>
    <lineage>
        <taxon>Eukaryota</taxon>
        <taxon>Viridiplantae</taxon>
        <taxon>Streptophyta</taxon>
        <taxon>Embryophyta</taxon>
        <taxon>Tracheophyta</taxon>
        <taxon>Spermatophyta</taxon>
        <taxon>Magnoliopsida</taxon>
        <taxon>Magnoliidae</taxon>
        <taxon>Laurales</taxon>
        <taxon>Lauraceae</taxon>
        <taxon>Persea</taxon>
    </lineage>
</organism>
<proteinExistence type="predicted"/>
<accession>A0ACC2MW76</accession>
<reference evidence="1 2" key="1">
    <citation type="journal article" date="2022" name="Hortic Res">
        <title>A haplotype resolved chromosomal level avocado genome allows analysis of novel avocado genes.</title>
        <authorList>
            <person name="Nath O."/>
            <person name="Fletcher S.J."/>
            <person name="Hayward A."/>
            <person name="Shaw L.M."/>
            <person name="Masouleh A.K."/>
            <person name="Furtado A."/>
            <person name="Henry R.J."/>
            <person name="Mitter N."/>
        </authorList>
    </citation>
    <scope>NUCLEOTIDE SEQUENCE [LARGE SCALE GENOMIC DNA]</scope>
    <source>
        <strain evidence="2">cv. Hass</strain>
    </source>
</reference>
<evidence type="ECO:0000313" key="2">
    <source>
        <dbReference type="Proteomes" id="UP001234297"/>
    </source>
</evidence>
<sequence>MMTILLRSSSGEDGDERRRLQITKKGLKSTQRSPKPAASSSILFCTQNSNWHSPEPAASSSIMFCTQNSNWQRHYISPVTADTA</sequence>
<protein>
    <submittedName>
        <fullName evidence="1">Uncharacterized protein</fullName>
    </submittedName>
</protein>
<gene>
    <name evidence="1" type="ORF">MRB53_002462</name>
</gene>
<keyword evidence="2" id="KW-1185">Reference proteome</keyword>
<dbReference type="Proteomes" id="UP001234297">
    <property type="component" value="Chromosome 1"/>
</dbReference>
<name>A0ACC2MW76_PERAE</name>